<gene>
    <name evidence="10" type="ORF">Acr_02g0002370</name>
</gene>
<evidence type="ECO:0000256" key="4">
    <source>
        <dbReference type="ARBA" id="ARBA00022448"/>
    </source>
</evidence>
<keyword evidence="9" id="KW-0175">Coiled coil</keyword>
<comment type="similarity">
    <text evidence="2">Belongs to the COG7 family.</text>
</comment>
<keyword evidence="6" id="KW-0333">Golgi apparatus</keyword>
<evidence type="ECO:0000313" key="11">
    <source>
        <dbReference type="Proteomes" id="UP000585474"/>
    </source>
</evidence>
<organism evidence="10 11">
    <name type="scientific">Actinidia rufa</name>
    <dbReference type="NCBI Taxonomy" id="165716"/>
    <lineage>
        <taxon>Eukaryota</taxon>
        <taxon>Viridiplantae</taxon>
        <taxon>Streptophyta</taxon>
        <taxon>Embryophyta</taxon>
        <taxon>Tracheophyta</taxon>
        <taxon>Spermatophyta</taxon>
        <taxon>Magnoliopsida</taxon>
        <taxon>eudicotyledons</taxon>
        <taxon>Gunneridae</taxon>
        <taxon>Pentapetalae</taxon>
        <taxon>asterids</taxon>
        <taxon>Ericales</taxon>
        <taxon>Actinidiaceae</taxon>
        <taxon>Actinidia</taxon>
    </lineage>
</organism>
<dbReference type="OrthoDB" id="245173at2759"/>
<accession>A0A7J0E8I8</accession>
<dbReference type="Proteomes" id="UP000585474">
    <property type="component" value="Unassembled WGS sequence"/>
</dbReference>
<evidence type="ECO:0000256" key="9">
    <source>
        <dbReference type="SAM" id="Coils"/>
    </source>
</evidence>
<sequence length="113" mass="12780">MMVDLSAFSDEKFDAKKWINAACEARHPEEAAEKHLVDLEMKLQMVSEEIAASLEEQSIAALLRVPRATRDVVRLRDDTLSLRSSVAAILLKLKKVIMQHLLVLMFGIYTILT</sequence>
<dbReference type="GO" id="GO:0000139">
    <property type="term" value="C:Golgi membrane"/>
    <property type="evidence" value="ECO:0007669"/>
    <property type="project" value="UniProtKB-SubCell"/>
</dbReference>
<evidence type="ECO:0000313" key="10">
    <source>
        <dbReference type="EMBL" id="GFY81997.1"/>
    </source>
</evidence>
<dbReference type="GO" id="GO:0006886">
    <property type="term" value="P:intracellular protein transport"/>
    <property type="evidence" value="ECO:0007669"/>
    <property type="project" value="InterPro"/>
</dbReference>
<comment type="caution">
    <text evidence="10">The sequence shown here is derived from an EMBL/GenBank/DDBJ whole genome shotgun (WGS) entry which is preliminary data.</text>
</comment>
<dbReference type="GO" id="GO:0007030">
    <property type="term" value="P:Golgi organization"/>
    <property type="evidence" value="ECO:0007669"/>
    <property type="project" value="TreeGrafter"/>
</dbReference>
<dbReference type="GO" id="GO:0006890">
    <property type="term" value="P:retrograde vesicle-mediated transport, Golgi to endoplasmic reticulum"/>
    <property type="evidence" value="ECO:0007669"/>
    <property type="project" value="TreeGrafter"/>
</dbReference>
<dbReference type="InterPro" id="IPR019335">
    <property type="entry name" value="COG7"/>
</dbReference>
<reference evidence="10 11" key="1">
    <citation type="submission" date="2019-07" db="EMBL/GenBank/DDBJ databases">
        <title>De Novo Assembly of kiwifruit Actinidia rufa.</title>
        <authorList>
            <person name="Sugita-Konishi S."/>
            <person name="Sato K."/>
            <person name="Mori E."/>
            <person name="Abe Y."/>
            <person name="Kisaki G."/>
            <person name="Hamano K."/>
            <person name="Suezawa K."/>
            <person name="Otani M."/>
            <person name="Fukuda T."/>
            <person name="Manabe T."/>
            <person name="Gomi K."/>
            <person name="Tabuchi M."/>
            <person name="Akimitsu K."/>
            <person name="Kataoka I."/>
        </authorList>
    </citation>
    <scope>NUCLEOTIDE SEQUENCE [LARGE SCALE GENOMIC DNA]</scope>
    <source>
        <strain evidence="11">cv. Fuchu</strain>
    </source>
</reference>
<keyword evidence="11" id="KW-1185">Reference proteome</keyword>
<evidence type="ECO:0000256" key="8">
    <source>
        <dbReference type="ARBA" id="ARBA00031345"/>
    </source>
</evidence>
<evidence type="ECO:0000256" key="2">
    <source>
        <dbReference type="ARBA" id="ARBA00005831"/>
    </source>
</evidence>
<keyword evidence="4" id="KW-0813">Transport</keyword>
<dbReference type="GO" id="GO:0017119">
    <property type="term" value="C:Golgi transport complex"/>
    <property type="evidence" value="ECO:0007669"/>
    <property type="project" value="InterPro"/>
</dbReference>
<dbReference type="Pfam" id="PF10191">
    <property type="entry name" value="COG7"/>
    <property type="match status" value="1"/>
</dbReference>
<keyword evidence="7" id="KW-0472">Membrane</keyword>
<keyword evidence="5" id="KW-0653">Protein transport</keyword>
<evidence type="ECO:0000256" key="5">
    <source>
        <dbReference type="ARBA" id="ARBA00022927"/>
    </source>
</evidence>
<proteinExistence type="inferred from homology"/>
<evidence type="ECO:0000256" key="6">
    <source>
        <dbReference type="ARBA" id="ARBA00023034"/>
    </source>
</evidence>
<dbReference type="PANTHER" id="PTHR21443:SF0">
    <property type="entry name" value="CONSERVED OLIGOMERIC GOLGI COMPLEX SUBUNIT 7"/>
    <property type="match status" value="1"/>
</dbReference>
<evidence type="ECO:0000256" key="3">
    <source>
        <dbReference type="ARBA" id="ARBA00020984"/>
    </source>
</evidence>
<evidence type="ECO:0000256" key="1">
    <source>
        <dbReference type="ARBA" id="ARBA00004395"/>
    </source>
</evidence>
<feature type="coiled-coil region" evidence="9">
    <location>
        <begin position="29"/>
        <end position="56"/>
    </location>
</feature>
<name>A0A7J0E8I8_9ERIC</name>
<evidence type="ECO:0000256" key="7">
    <source>
        <dbReference type="ARBA" id="ARBA00023136"/>
    </source>
</evidence>
<dbReference type="AlphaFoldDB" id="A0A7J0E8I8"/>
<comment type="subcellular location">
    <subcellularLocation>
        <location evidence="1">Golgi apparatus membrane</location>
        <topology evidence="1">Peripheral membrane protein</topology>
    </subcellularLocation>
</comment>
<dbReference type="PANTHER" id="PTHR21443">
    <property type="entry name" value="CONSERVED OLIGOMERIC GOLGI COMPLEX COMPONENT 7"/>
    <property type="match status" value="1"/>
</dbReference>
<dbReference type="EMBL" id="BJWL01000002">
    <property type="protein sequence ID" value="GFY81997.1"/>
    <property type="molecule type" value="Genomic_DNA"/>
</dbReference>
<protein>
    <recommendedName>
        <fullName evidence="3">Conserved oligomeric Golgi complex subunit 7</fullName>
    </recommendedName>
    <alternativeName>
        <fullName evidence="8">Component of oligomeric Golgi complex 7</fullName>
    </alternativeName>
</protein>